<name>A0A255DBR8_9MYCO</name>
<evidence type="ECO:0000313" key="2">
    <source>
        <dbReference type="EMBL" id="OYN76826.1"/>
    </source>
</evidence>
<evidence type="ECO:0000313" key="3">
    <source>
        <dbReference type="Proteomes" id="UP000216063"/>
    </source>
</evidence>
<feature type="region of interest" description="Disordered" evidence="1">
    <location>
        <begin position="102"/>
        <end position="205"/>
    </location>
</feature>
<feature type="compositionally biased region" description="Basic and acidic residues" evidence="1">
    <location>
        <begin position="102"/>
        <end position="125"/>
    </location>
</feature>
<comment type="caution">
    <text evidence="2">The sequence shown here is derived from an EMBL/GenBank/DDBJ whole genome shotgun (WGS) entry which is preliminary data.</text>
</comment>
<gene>
    <name evidence="2" type="ORF">CG716_20140</name>
</gene>
<dbReference type="Proteomes" id="UP000216063">
    <property type="component" value="Unassembled WGS sequence"/>
</dbReference>
<protein>
    <submittedName>
        <fullName evidence="2">Uncharacterized protein</fullName>
    </submittedName>
</protein>
<reference evidence="2 3" key="1">
    <citation type="submission" date="2017-07" db="EMBL/GenBank/DDBJ databases">
        <title>The new phylogeny of genus Mycobacterium.</title>
        <authorList>
            <person name="Tortoli E."/>
            <person name="Trovato A."/>
            <person name="Cirillo D.M."/>
        </authorList>
    </citation>
    <scope>NUCLEOTIDE SEQUENCE [LARGE SCALE GENOMIC DNA]</scope>
    <source>
        <strain evidence="2 3">ATCC 33027</strain>
    </source>
</reference>
<sequence length="205" mass="22626">MPWFYVDDGFSDSKPVMNMPDRYRLAACGLWVLAGSWSAKEELDGFVPTSKLKQLGARPPIIAALTDAGPMSAPLCTEVPGGLQFNSWEKWQPTKAELDAERIENERKREADAERKRIERAEKNGEIPPRPRRRRKGRTAVTSEDIAKSAIGDRSLSETRPNGQTTDVQCDSRAYAGARLDPTRPDPTRPSSLVTKEGGVTSADA</sequence>
<feature type="non-terminal residue" evidence="2">
    <location>
        <position position="205"/>
    </location>
</feature>
<evidence type="ECO:0000256" key="1">
    <source>
        <dbReference type="SAM" id="MobiDB-lite"/>
    </source>
</evidence>
<proteinExistence type="predicted"/>
<dbReference type="AlphaFoldDB" id="A0A255DBR8"/>
<organism evidence="2 3">
    <name type="scientific">Mycolicibacterium sphagni</name>
    <dbReference type="NCBI Taxonomy" id="1786"/>
    <lineage>
        <taxon>Bacteria</taxon>
        <taxon>Bacillati</taxon>
        <taxon>Actinomycetota</taxon>
        <taxon>Actinomycetes</taxon>
        <taxon>Mycobacteriales</taxon>
        <taxon>Mycobacteriaceae</taxon>
        <taxon>Mycolicibacterium</taxon>
    </lineage>
</organism>
<accession>A0A255DBR8</accession>
<dbReference type="EMBL" id="NOZR01000019">
    <property type="protein sequence ID" value="OYN76826.1"/>
    <property type="molecule type" value="Genomic_DNA"/>
</dbReference>
<keyword evidence="3" id="KW-1185">Reference proteome</keyword>
<feature type="compositionally biased region" description="Polar residues" evidence="1">
    <location>
        <begin position="158"/>
        <end position="169"/>
    </location>
</feature>